<dbReference type="PANTHER" id="PTHR46599">
    <property type="entry name" value="PIGGYBAC TRANSPOSABLE ELEMENT-DERIVED PROTEIN 4"/>
    <property type="match status" value="1"/>
</dbReference>
<dbReference type="Pfam" id="PF13843">
    <property type="entry name" value="DDE_Tnp_1_7"/>
    <property type="match status" value="1"/>
</dbReference>
<dbReference type="OrthoDB" id="75807at2759"/>
<gene>
    <name evidence="5" type="ORF">EDS130_LOCUS41762</name>
    <name evidence="4" type="ORF">XAT740_LOCUS36607</name>
</gene>
<keyword evidence="6" id="KW-1185">Reference proteome</keyword>
<dbReference type="AlphaFoldDB" id="A0A815PAB5"/>
<evidence type="ECO:0000259" key="2">
    <source>
        <dbReference type="Pfam" id="PF13842"/>
    </source>
</evidence>
<feature type="region of interest" description="Disordered" evidence="1">
    <location>
        <begin position="1"/>
        <end position="22"/>
    </location>
</feature>
<evidence type="ECO:0000313" key="5">
    <source>
        <dbReference type="EMBL" id="CAF1486695.1"/>
    </source>
</evidence>
<evidence type="ECO:0000313" key="6">
    <source>
        <dbReference type="Proteomes" id="UP000663828"/>
    </source>
</evidence>
<feature type="domain" description="PiggyBac transposable element-derived protein" evidence="3">
    <location>
        <begin position="67"/>
        <end position="180"/>
    </location>
</feature>
<dbReference type="Proteomes" id="UP000663852">
    <property type="component" value="Unassembled WGS sequence"/>
</dbReference>
<organism evidence="4 6">
    <name type="scientific">Adineta ricciae</name>
    <name type="common">Rotifer</name>
    <dbReference type="NCBI Taxonomy" id="249248"/>
    <lineage>
        <taxon>Eukaryota</taxon>
        <taxon>Metazoa</taxon>
        <taxon>Spiralia</taxon>
        <taxon>Gnathifera</taxon>
        <taxon>Rotifera</taxon>
        <taxon>Eurotatoria</taxon>
        <taxon>Bdelloidea</taxon>
        <taxon>Adinetida</taxon>
        <taxon>Adinetidae</taxon>
        <taxon>Adineta</taxon>
    </lineage>
</organism>
<dbReference type="Pfam" id="PF13842">
    <property type="entry name" value="zf-Tnp_2"/>
    <property type="match status" value="1"/>
</dbReference>
<proteinExistence type="predicted"/>
<dbReference type="Proteomes" id="UP000663828">
    <property type="component" value="Unassembled WGS sequence"/>
</dbReference>
<comment type="caution">
    <text evidence="4">The sequence shown here is derived from an EMBL/GenBank/DDBJ whole genome shotgun (WGS) entry which is preliminary data.</text>
</comment>
<dbReference type="EMBL" id="CAJNOR010003773">
    <property type="protein sequence ID" value="CAF1446263.1"/>
    <property type="molecule type" value="Genomic_DNA"/>
</dbReference>
<evidence type="ECO:0000256" key="1">
    <source>
        <dbReference type="SAM" id="MobiDB-lite"/>
    </source>
</evidence>
<dbReference type="EMBL" id="CAJNOJ010000568">
    <property type="protein sequence ID" value="CAF1486695.1"/>
    <property type="molecule type" value="Genomic_DNA"/>
</dbReference>
<dbReference type="InterPro" id="IPR032718">
    <property type="entry name" value="PGBD4_Znf_C"/>
</dbReference>
<protein>
    <recommendedName>
        <fullName evidence="7">PiggyBac transposable element-derived protein 4-like protein</fullName>
    </recommendedName>
</protein>
<name>A0A815PAB5_ADIRI</name>
<reference evidence="4" key="1">
    <citation type="submission" date="2021-02" db="EMBL/GenBank/DDBJ databases">
        <authorList>
            <person name="Nowell W R."/>
        </authorList>
    </citation>
    <scope>NUCLEOTIDE SEQUENCE</scope>
</reference>
<sequence>MNSSTDSYSDSDGSLLTYSSSSSETDDEIDLTKWTTTPTINGNSFQFVGNREVLVGKARSPIDFYNYVLPQHLVQIIVPSNERTNERIARYYNTLMALKWHDKKYVRILSTYHKNDTTIIQKHQIQIEKPTCVHEYNDTMCGVDIADQLIAAYSIPRKRLKTYYRKICMVLLDFAILNSYELYKIKTQQTSNTAMTQLQFHIALVRSLLEQNLDDNLPGHLVKRGRPSNEPTPARLISRHFPSFIPLTENKQKLARRCYVCTHPQNQINRARHESRFECTLCHVALCVDPCFRIYHTVLNF</sequence>
<evidence type="ECO:0000313" key="4">
    <source>
        <dbReference type="EMBL" id="CAF1446263.1"/>
    </source>
</evidence>
<dbReference type="InterPro" id="IPR029526">
    <property type="entry name" value="PGBD"/>
</dbReference>
<evidence type="ECO:0000259" key="3">
    <source>
        <dbReference type="Pfam" id="PF13843"/>
    </source>
</evidence>
<evidence type="ECO:0008006" key="7">
    <source>
        <dbReference type="Google" id="ProtNLM"/>
    </source>
</evidence>
<feature type="domain" description="PiggyBac transposable element-derived protein 4 C-terminal zinc-finger" evidence="2">
    <location>
        <begin position="248"/>
        <end position="296"/>
    </location>
</feature>
<dbReference type="PANTHER" id="PTHR46599:SF3">
    <property type="entry name" value="PIGGYBAC TRANSPOSABLE ELEMENT-DERIVED PROTEIN 4"/>
    <property type="match status" value="1"/>
</dbReference>
<accession>A0A815PAB5</accession>